<feature type="transmembrane region" description="Helical" evidence="1">
    <location>
        <begin position="7"/>
        <end position="26"/>
    </location>
</feature>
<comment type="caution">
    <text evidence="2">The sequence shown here is derived from an EMBL/GenBank/DDBJ whole genome shotgun (WGS) entry which is preliminary data.</text>
</comment>
<dbReference type="RefSeq" id="WP_344746332.1">
    <property type="nucleotide sequence ID" value="NZ_BAAAWW010000091.1"/>
</dbReference>
<feature type="transmembrane region" description="Helical" evidence="1">
    <location>
        <begin position="148"/>
        <end position="170"/>
    </location>
</feature>
<dbReference type="Pfam" id="PF06197">
    <property type="entry name" value="DUF998"/>
    <property type="match status" value="1"/>
</dbReference>
<keyword evidence="1" id="KW-1133">Transmembrane helix</keyword>
<protein>
    <submittedName>
        <fullName evidence="2">DUF998 domain-containing protein</fullName>
    </submittedName>
</protein>
<feature type="transmembrane region" description="Helical" evidence="1">
    <location>
        <begin position="118"/>
        <end position="141"/>
    </location>
</feature>
<sequence>MKYKLPACGVVAGPLFVAVVLIQAFTREGYDLGHHPISLLSLGDLGWIQIVNFTVTGVLYVACAVGMRRALRPGRSGTWGPLLVGLLGAGLIVGGVFVTDAGAGYPPGAPAGAPEISWHGAVHGLGPMPAVGGMTVGCLVFARRFAALGWWGWVAACAGTAVAALVLTAWPDPEGLSVRLLLASAVLFAFVAALAVRVMRGLPDAAVVSRT</sequence>
<evidence type="ECO:0000256" key="1">
    <source>
        <dbReference type="SAM" id="Phobius"/>
    </source>
</evidence>
<accession>A0ABV5TPL3</accession>
<keyword evidence="3" id="KW-1185">Reference proteome</keyword>
<dbReference type="Proteomes" id="UP001589610">
    <property type="component" value="Unassembled WGS sequence"/>
</dbReference>
<reference evidence="2 3" key="1">
    <citation type="submission" date="2024-09" db="EMBL/GenBank/DDBJ databases">
        <authorList>
            <person name="Sun Q."/>
            <person name="Mori K."/>
        </authorList>
    </citation>
    <scope>NUCLEOTIDE SEQUENCE [LARGE SCALE GENOMIC DNA]</scope>
    <source>
        <strain evidence="2 3">JCM 3028</strain>
    </source>
</reference>
<gene>
    <name evidence="2" type="ORF">ACFFRH_32390</name>
</gene>
<evidence type="ECO:0000313" key="2">
    <source>
        <dbReference type="EMBL" id="MFB9680206.1"/>
    </source>
</evidence>
<dbReference type="EMBL" id="JBHMBS010000021">
    <property type="protein sequence ID" value="MFB9680206.1"/>
    <property type="molecule type" value="Genomic_DNA"/>
</dbReference>
<organism evidence="2 3">
    <name type="scientific">Streptosporangium vulgare</name>
    <dbReference type="NCBI Taxonomy" id="46190"/>
    <lineage>
        <taxon>Bacteria</taxon>
        <taxon>Bacillati</taxon>
        <taxon>Actinomycetota</taxon>
        <taxon>Actinomycetes</taxon>
        <taxon>Streptosporangiales</taxon>
        <taxon>Streptosporangiaceae</taxon>
        <taxon>Streptosporangium</taxon>
    </lineage>
</organism>
<evidence type="ECO:0000313" key="3">
    <source>
        <dbReference type="Proteomes" id="UP001589610"/>
    </source>
</evidence>
<keyword evidence="1" id="KW-0472">Membrane</keyword>
<feature type="transmembrane region" description="Helical" evidence="1">
    <location>
        <begin position="79"/>
        <end position="98"/>
    </location>
</feature>
<dbReference type="InterPro" id="IPR009339">
    <property type="entry name" value="DUF998"/>
</dbReference>
<feature type="transmembrane region" description="Helical" evidence="1">
    <location>
        <begin position="46"/>
        <end position="67"/>
    </location>
</feature>
<proteinExistence type="predicted"/>
<feature type="transmembrane region" description="Helical" evidence="1">
    <location>
        <begin position="176"/>
        <end position="196"/>
    </location>
</feature>
<name>A0ABV5TPL3_9ACTN</name>
<keyword evidence="1" id="KW-0812">Transmembrane</keyword>